<dbReference type="PATRIC" id="fig|467210.3.peg.930"/>
<protein>
    <submittedName>
        <fullName evidence="3">Cell wall-binding repeat protein</fullName>
    </submittedName>
</protein>
<keyword evidence="1" id="KW-0677">Repeat</keyword>
<dbReference type="RefSeq" id="WP_060930815.1">
    <property type="nucleotide sequence ID" value="NZ_KQ959797.1"/>
</dbReference>
<evidence type="ECO:0000256" key="2">
    <source>
        <dbReference type="PROSITE-ProRule" id="PRU00591"/>
    </source>
</evidence>
<sequence length="296" mass="33466">MGILKMVQGSIPVVIGSLTKTELKKSGEKTMGIKDINYVMYHDTTGVRTAAKAALGNKNSVLSNINRSERNSWVKTEIGWMYNENGKPVTGWKLIDGKWYYLYEDGHMAKSEKIQGKDGKVYDIDENGVCVLSSSRSIDEKIDNFMEGTAEIGNWYTKNITTYLGGEIVNGGRTRRVKKCELINNIDVGDDCSGFVSACLCKYGMLTNTWYGSFAYNKDNADRNDKLISALEQAGFVWHKKDDKYIPKRGDILVQHEHYVKEAQVWSWGKVYKSLPAPRTKSGLYGRTSGYWRIEK</sequence>
<proteinExistence type="predicted"/>
<name>A0A133ZUP5_9FIRM</name>
<comment type="caution">
    <text evidence="3">The sequence shown here is derived from an EMBL/GenBank/DDBJ whole genome shotgun (WGS) entry which is preliminary data.</text>
</comment>
<evidence type="ECO:0000313" key="3">
    <source>
        <dbReference type="EMBL" id="KXB59125.1"/>
    </source>
</evidence>
<gene>
    <name evidence="3" type="ORF">HMPREF1866_00941</name>
</gene>
<organism evidence="3 4">
    <name type="scientific">Lachnoanaerobaculum saburreum</name>
    <dbReference type="NCBI Taxonomy" id="467210"/>
    <lineage>
        <taxon>Bacteria</taxon>
        <taxon>Bacillati</taxon>
        <taxon>Bacillota</taxon>
        <taxon>Clostridia</taxon>
        <taxon>Lachnospirales</taxon>
        <taxon>Lachnospiraceae</taxon>
        <taxon>Lachnoanaerobaculum</taxon>
    </lineage>
</organism>
<reference evidence="4" key="1">
    <citation type="submission" date="2016-01" db="EMBL/GenBank/DDBJ databases">
        <authorList>
            <person name="Mitreva M."/>
            <person name="Pepin K.H."/>
            <person name="Mihindukulasuriya K.A."/>
            <person name="Fulton R."/>
            <person name="Fronick C."/>
            <person name="O'Laughlin M."/>
            <person name="Miner T."/>
            <person name="Herter B."/>
            <person name="Rosa B.A."/>
            <person name="Cordes M."/>
            <person name="Tomlinson C."/>
            <person name="Wollam A."/>
            <person name="Palsikar V.B."/>
            <person name="Mardis E.R."/>
            <person name="Wilson R.K."/>
        </authorList>
    </citation>
    <scope>NUCLEOTIDE SEQUENCE [LARGE SCALE GENOMIC DNA]</scope>
    <source>
        <strain evidence="4">DNF00896</strain>
    </source>
</reference>
<dbReference type="Proteomes" id="UP000070394">
    <property type="component" value="Unassembled WGS sequence"/>
</dbReference>
<evidence type="ECO:0000256" key="1">
    <source>
        <dbReference type="ARBA" id="ARBA00022737"/>
    </source>
</evidence>
<keyword evidence="4" id="KW-1185">Reference proteome</keyword>
<dbReference type="InterPro" id="IPR018337">
    <property type="entry name" value="Cell_wall/Cho-bd_repeat"/>
</dbReference>
<dbReference type="PROSITE" id="PS51170">
    <property type="entry name" value="CW"/>
    <property type="match status" value="1"/>
</dbReference>
<accession>A0A133ZUP5</accession>
<feature type="repeat" description="Cell wall-binding" evidence="2">
    <location>
        <begin position="89"/>
        <end position="108"/>
    </location>
</feature>
<dbReference type="Pfam" id="PF19127">
    <property type="entry name" value="Choline_bind_3"/>
    <property type="match status" value="1"/>
</dbReference>
<dbReference type="AlphaFoldDB" id="A0A133ZUP5"/>
<dbReference type="SUPFAM" id="SSF69360">
    <property type="entry name" value="Cell wall binding repeat"/>
    <property type="match status" value="1"/>
</dbReference>
<dbReference type="EMBL" id="LSDA01000037">
    <property type="protein sequence ID" value="KXB59125.1"/>
    <property type="molecule type" value="Genomic_DNA"/>
</dbReference>
<evidence type="ECO:0000313" key="4">
    <source>
        <dbReference type="Proteomes" id="UP000070394"/>
    </source>
</evidence>
<dbReference type="STRING" id="467210.HMPREF1866_00941"/>
<dbReference type="Gene3D" id="2.10.270.10">
    <property type="entry name" value="Cholin Binding"/>
    <property type="match status" value="1"/>
</dbReference>